<feature type="transmembrane region" description="Helical" evidence="2">
    <location>
        <begin position="42"/>
        <end position="63"/>
    </location>
</feature>
<dbReference type="AlphaFoldDB" id="A0A9D1MPJ7"/>
<dbReference type="InterPro" id="IPR036291">
    <property type="entry name" value="NAD(P)-bd_dom_sf"/>
</dbReference>
<evidence type="ECO:0000259" key="3">
    <source>
        <dbReference type="Pfam" id="PF02719"/>
    </source>
</evidence>
<sequence>MRKYLLSAFFVVCDVLIVVLAVMASVYIRFEGAAVDYYLRLVLRNLPLMLVTYLLFFLFFNLYRRIWRYAGIRELLAVTGATFAATAFYALAYKIFGHYHLPGSLLLIIFLLITAGVGLSRMAVRITMSLSVNGQNNTGSIPVLIIGAGDAGYLMASDIQQYYATERKVVAFIDDDPAKKNNLILGVKVIGGRDKIAETVLALGIKEIIIAIPSLSAKATAELVELCSHTKVTTKIVPGIYSLLDNNINMSLARPVGVEDLLQRDPVKLDLDKIASFLTGKRVLVTGAGGSIGSEVCRQVMRMKPAQLVLLGKGENSIYEIHQELSKLYGKEHLVPVIASVRDEERMTEVFDMFKPQVVFHAAAHKHVPLMEAQPAEAVSNNVCGTRRVAKLAGLKNVEIFIMVSTDKAVNPTSVMGATKRTAEKIIQAFNARYPTKYITVRFGNVLGSRGSVVPLFKKQIEAGGPVTVTHPDMKRYFMTIPEATQLILQAGSMGEGGEVFVLDMGEPVKIVDLAKNMIRLMGHEPDGDIKITFTGLRPGEKLFEELLSAEEGTTRTVHEKIHRAVLREEESERMKKLLAKFDACETDLDYIEVLQEIVPTYKPNHFA</sequence>
<evidence type="ECO:0000256" key="1">
    <source>
        <dbReference type="ARBA" id="ARBA00007430"/>
    </source>
</evidence>
<dbReference type="SUPFAM" id="SSF51735">
    <property type="entry name" value="NAD(P)-binding Rossmann-fold domains"/>
    <property type="match status" value="2"/>
</dbReference>
<dbReference type="PANTHER" id="PTHR43318">
    <property type="entry name" value="UDP-N-ACETYLGLUCOSAMINE 4,6-DEHYDRATASE"/>
    <property type="match status" value="1"/>
</dbReference>
<evidence type="ECO:0000313" key="4">
    <source>
        <dbReference type="EMBL" id="HIU63931.1"/>
    </source>
</evidence>
<evidence type="ECO:0000256" key="2">
    <source>
        <dbReference type="SAM" id="Phobius"/>
    </source>
</evidence>
<keyword evidence="2" id="KW-0812">Transmembrane</keyword>
<keyword evidence="2" id="KW-0472">Membrane</keyword>
<dbReference type="EMBL" id="DVNI01000039">
    <property type="protein sequence ID" value="HIU63931.1"/>
    <property type="molecule type" value="Genomic_DNA"/>
</dbReference>
<dbReference type="Proteomes" id="UP000824099">
    <property type="component" value="Unassembled WGS sequence"/>
</dbReference>
<dbReference type="Pfam" id="PF13727">
    <property type="entry name" value="CoA_binding_3"/>
    <property type="match status" value="1"/>
</dbReference>
<protein>
    <submittedName>
        <fullName evidence="4">Polysaccharide biosynthesis protein</fullName>
    </submittedName>
</protein>
<dbReference type="Gene3D" id="3.40.50.720">
    <property type="entry name" value="NAD(P)-binding Rossmann-like Domain"/>
    <property type="match status" value="2"/>
</dbReference>
<comment type="caution">
    <text evidence="4">The sequence shown here is derived from an EMBL/GenBank/DDBJ whole genome shotgun (WGS) entry which is preliminary data.</text>
</comment>
<comment type="similarity">
    <text evidence="1">Belongs to the polysaccharide synthase family.</text>
</comment>
<gene>
    <name evidence="4" type="ORF">IAB06_02650</name>
</gene>
<feature type="domain" description="Polysaccharide biosynthesis protein CapD-like" evidence="3">
    <location>
        <begin position="283"/>
        <end position="565"/>
    </location>
</feature>
<feature type="transmembrane region" description="Helical" evidence="2">
    <location>
        <begin position="75"/>
        <end position="93"/>
    </location>
</feature>
<feature type="transmembrane region" description="Helical" evidence="2">
    <location>
        <begin position="7"/>
        <end position="30"/>
    </location>
</feature>
<reference evidence="4" key="2">
    <citation type="journal article" date="2021" name="PeerJ">
        <title>Extensive microbial diversity within the chicken gut microbiome revealed by metagenomics and culture.</title>
        <authorList>
            <person name="Gilroy R."/>
            <person name="Ravi A."/>
            <person name="Getino M."/>
            <person name="Pursley I."/>
            <person name="Horton D.L."/>
            <person name="Alikhan N.F."/>
            <person name="Baker D."/>
            <person name="Gharbi K."/>
            <person name="Hall N."/>
            <person name="Watson M."/>
            <person name="Adriaenssens E.M."/>
            <person name="Foster-Nyarko E."/>
            <person name="Jarju S."/>
            <person name="Secka A."/>
            <person name="Antonio M."/>
            <person name="Oren A."/>
            <person name="Chaudhuri R.R."/>
            <person name="La Ragione R."/>
            <person name="Hildebrand F."/>
            <person name="Pallen M.J."/>
        </authorList>
    </citation>
    <scope>NUCLEOTIDE SEQUENCE</scope>
    <source>
        <strain evidence="4">CHK160-1198</strain>
    </source>
</reference>
<accession>A0A9D1MPJ7</accession>
<name>A0A9D1MPJ7_9FIRM</name>
<keyword evidence="2" id="KW-1133">Transmembrane helix</keyword>
<dbReference type="CDD" id="cd05237">
    <property type="entry name" value="UDP_invert_4-6DH_SDR_e"/>
    <property type="match status" value="1"/>
</dbReference>
<proteinExistence type="inferred from homology"/>
<dbReference type="InterPro" id="IPR003869">
    <property type="entry name" value="Polysac_CapD-like"/>
</dbReference>
<feature type="transmembrane region" description="Helical" evidence="2">
    <location>
        <begin position="99"/>
        <end position="119"/>
    </location>
</feature>
<reference evidence="4" key="1">
    <citation type="submission" date="2020-10" db="EMBL/GenBank/DDBJ databases">
        <authorList>
            <person name="Gilroy R."/>
        </authorList>
    </citation>
    <scope>NUCLEOTIDE SEQUENCE</scope>
    <source>
        <strain evidence="4">CHK160-1198</strain>
    </source>
</reference>
<dbReference type="InterPro" id="IPR051203">
    <property type="entry name" value="Polysaccharide_Synthase-Rel"/>
</dbReference>
<organism evidence="4 5">
    <name type="scientific">Candidatus Avacidaminococcus intestinavium</name>
    <dbReference type="NCBI Taxonomy" id="2840684"/>
    <lineage>
        <taxon>Bacteria</taxon>
        <taxon>Bacillati</taxon>
        <taxon>Bacillota</taxon>
        <taxon>Negativicutes</taxon>
        <taxon>Acidaminococcales</taxon>
        <taxon>Acidaminococcaceae</taxon>
        <taxon>Acidaminococcaceae incertae sedis</taxon>
        <taxon>Candidatus Avacidaminococcus</taxon>
    </lineage>
</organism>
<dbReference type="PANTHER" id="PTHR43318:SF1">
    <property type="entry name" value="POLYSACCHARIDE BIOSYNTHESIS PROTEIN EPSC-RELATED"/>
    <property type="match status" value="1"/>
</dbReference>
<dbReference type="Pfam" id="PF02719">
    <property type="entry name" value="Polysacc_synt_2"/>
    <property type="match status" value="1"/>
</dbReference>
<evidence type="ECO:0000313" key="5">
    <source>
        <dbReference type="Proteomes" id="UP000824099"/>
    </source>
</evidence>